<dbReference type="EMBL" id="CP133623">
    <property type="protein sequence ID" value="WMV58855.1"/>
    <property type="molecule type" value="Genomic_DNA"/>
</dbReference>
<evidence type="ECO:0000256" key="5">
    <source>
        <dbReference type="ARBA" id="ARBA00022801"/>
    </source>
</evidence>
<keyword evidence="6" id="KW-0695">RNA-directed DNA polymerase</keyword>
<evidence type="ECO:0000256" key="6">
    <source>
        <dbReference type="ARBA" id="ARBA00022918"/>
    </source>
</evidence>
<dbReference type="InterPro" id="IPR041373">
    <property type="entry name" value="RT_RNaseH"/>
</dbReference>
<evidence type="ECO:0000313" key="8">
    <source>
        <dbReference type="EMBL" id="WMV58855.1"/>
    </source>
</evidence>
<reference evidence="8" key="1">
    <citation type="submission" date="2023-08" db="EMBL/GenBank/DDBJ databases">
        <title>A de novo genome assembly of Solanum verrucosum Schlechtendal, a Mexican diploid species geographically isolated from the other diploid A-genome species in potato relatives.</title>
        <authorList>
            <person name="Hosaka K."/>
        </authorList>
    </citation>
    <scope>NUCLEOTIDE SEQUENCE</scope>
    <source>
        <tissue evidence="8">Young leaves</tissue>
    </source>
</reference>
<evidence type="ECO:0000256" key="4">
    <source>
        <dbReference type="ARBA" id="ARBA00022759"/>
    </source>
</evidence>
<dbReference type="Pfam" id="PF17917">
    <property type="entry name" value="RT_RNaseH"/>
    <property type="match status" value="1"/>
</dbReference>
<dbReference type="Proteomes" id="UP001234989">
    <property type="component" value="Chromosome 12"/>
</dbReference>
<dbReference type="GO" id="GO:0016787">
    <property type="term" value="F:hydrolase activity"/>
    <property type="evidence" value="ECO:0007669"/>
    <property type="project" value="UniProtKB-KW"/>
</dbReference>
<keyword evidence="1" id="KW-0808">Transferase</keyword>
<keyword evidence="9" id="KW-1185">Reference proteome</keyword>
<dbReference type="GO" id="GO:0004519">
    <property type="term" value="F:endonuclease activity"/>
    <property type="evidence" value="ECO:0007669"/>
    <property type="project" value="UniProtKB-KW"/>
</dbReference>
<dbReference type="InterPro" id="IPR043502">
    <property type="entry name" value="DNA/RNA_pol_sf"/>
</dbReference>
<name>A0AAF0V5E0_SOLVR</name>
<feature type="domain" description="Reverse transcriptase RNase H-like" evidence="7">
    <location>
        <begin position="2"/>
        <end position="64"/>
    </location>
</feature>
<evidence type="ECO:0000259" key="7">
    <source>
        <dbReference type="Pfam" id="PF17917"/>
    </source>
</evidence>
<accession>A0AAF0V5E0</accession>
<dbReference type="PANTHER" id="PTHR34072:SF57">
    <property type="entry name" value="RNA-DIRECTED DNA POLYMERASE"/>
    <property type="match status" value="1"/>
</dbReference>
<dbReference type="GO" id="GO:0003964">
    <property type="term" value="F:RNA-directed DNA polymerase activity"/>
    <property type="evidence" value="ECO:0007669"/>
    <property type="project" value="UniProtKB-KW"/>
</dbReference>
<evidence type="ECO:0000256" key="2">
    <source>
        <dbReference type="ARBA" id="ARBA00022695"/>
    </source>
</evidence>
<keyword evidence="2" id="KW-0548">Nucleotidyltransferase</keyword>
<evidence type="ECO:0000256" key="3">
    <source>
        <dbReference type="ARBA" id="ARBA00022722"/>
    </source>
</evidence>
<organism evidence="8 9">
    <name type="scientific">Solanum verrucosum</name>
    <dbReference type="NCBI Taxonomy" id="315347"/>
    <lineage>
        <taxon>Eukaryota</taxon>
        <taxon>Viridiplantae</taxon>
        <taxon>Streptophyta</taxon>
        <taxon>Embryophyta</taxon>
        <taxon>Tracheophyta</taxon>
        <taxon>Spermatophyta</taxon>
        <taxon>Magnoliopsida</taxon>
        <taxon>eudicotyledons</taxon>
        <taxon>Gunneridae</taxon>
        <taxon>Pentapetalae</taxon>
        <taxon>asterids</taxon>
        <taxon>lamiids</taxon>
        <taxon>Solanales</taxon>
        <taxon>Solanaceae</taxon>
        <taxon>Solanoideae</taxon>
        <taxon>Solaneae</taxon>
        <taxon>Solanum</taxon>
    </lineage>
</organism>
<sequence length="146" mass="16549">MYYASKTSNVAQKNYTVNEPELLFVVYTFEKLRDYLLRTKVVVHTDHVAIRYLMAKKDAKQRLETNVVVFGEKDIEDAFPVESVMVVSNGEEMSVNGSNASQHGHNDDIRDLNNVNTDQIGSVGAIRLPSTVGNTIFHRLFFSYSK</sequence>
<dbReference type="SUPFAM" id="SSF56672">
    <property type="entry name" value="DNA/RNA polymerases"/>
    <property type="match status" value="1"/>
</dbReference>
<dbReference type="PANTHER" id="PTHR34072">
    <property type="entry name" value="ENZYMATIC POLYPROTEIN-RELATED"/>
    <property type="match status" value="1"/>
</dbReference>
<keyword evidence="3" id="KW-0540">Nuclease</keyword>
<dbReference type="AlphaFoldDB" id="A0AAF0V5E0"/>
<gene>
    <name evidence="8" type="ORF">MTR67_052240</name>
</gene>
<protein>
    <recommendedName>
        <fullName evidence="7">Reverse transcriptase RNase H-like domain-containing protein</fullName>
    </recommendedName>
</protein>
<evidence type="ECO:0000256" key="1">
    <source>
        <dbReference type="ARBA" id="ARBA00022679"/>
    </source>
</evidence>
<keyword evidence="5" id="KW-0378">Hydrolase</keyword>
<evidence type="ECO:0000313" key="9">
    <source>
        <dbReference type="Proteomes" id="UP001234989"/>
    </source>
</evidence>
<keyword evidence="4" id="KW-0255">Endonuclease</keyword>
<proteinExistence type="predicted"/>